<dbReference type="Proteomes" id="UP000599074">
    <property type="component" value="Unassembled WGS sequence"/>
</dbReference>
<feature type="domain" description="DUF58" evidence="2">
    <location>
        <begin position="190"/>
        <end position="326"/>
    </location>
</feature>
<dbReference type="EMBL" id="BOON01000012">
    <property type="protein sequence ID" value="GII21786.1"/>
    <property type="molecule type" value="Genomic_DNA"/>
</dbReference>
<accession>A0A8J3WZL9</accession>
<dbReference type="InterPro" id="IPR002881">
    <property type="entry name" value="DUF58"/>
</dbReference>
<gene>
    <name evidence="3" type="ORF">Pme01_13830</name>
</gene>
<name>A0A8J3WZL9_9ACTN</name>
<proteinExistence type="predicted"/>
<dbReference type="AlphaFoldDB" id="A0A8J3WZL9"/>
<comment type="caution">
    <text evidence="3">The sequence shown here is derived from an EMBL/GenBank/DDBJ whole genome shotgun (WGS) entry which is preliminary data.</text>
</comment>
<protein>
    <recommendedName>
        <fullName evidence="2">DUF58 domain-containing protein</fullName>
    </recommendedName>
</protein>
<feature type="transmembrane region" description="Helical" evidence="1">
    <location>
        <begin position="30"/>
        <end position="49"/>
    </location>
</feature>
<evidence type="ECO:0000313" key="3">
    <source>
        <dbReference type="EMBL" id="GII21786.1"/>
    </source>
</evidence>
<feature type="transmembrane region" description="Helical" evidence="1">
    <location>
        <begin position="7"/>
        <end position="24"/>
    </location>
</feature>
<keyword evidence="1" id="KW-0472">Membrane</keyword>
<keyword evidence="1" id="KW-0812">Transmembrane</keyword>
<organism evidence="3 4">
    <name type="scientific">Planosporangium mesophilum</name>
    <dbReference type="NCBI Taxonomy" id="689768"/>
    <lineage>
        <taxon>Bacteria</taxon>
        <taxon>Bacillati</taxon>
        <taxon>Actinomycetota</taxon>
        <taxon>Actinomycetes</taxon>
        <taxon>Micromonosporales</taxon>
        <taxon>Micromonosporaceae</taxon>
        <taxon>Planosporangium</taxon>
    </lineage>
</organism>
<dbReference type="RefSeq" id="WP_168114849.1">
    <property type="nucleotide sequence ID" value="NZ_BOON01000012.1"/>
</dbReference>
<keyword evidence="1" id="KW-1133">Transmembrane helix</keyword>
<evidence type="ECO:0000256" key="1">
    <source>
        <dbReference type="SAM" id="Phobius"/>
    </source>
</evidence>
<reference evidence="3" key="1">
    <citation type="submission" date="2021-01" db="EMBL/GenBank/DDBJ databases">
        <title>Whole genome shotgun sequence of Planosporangium mesophilum NBRC 109066.</title>
        <authorList>
            <person name="Komaki H."/>
            <person name="Tamura T."/>
        </authorList>
    </citation>
    <scope>NUCLEOTIDE SEQUENCE</scope>
    <source>
        <strain evidence="3">NBRC 109066</strain>
    </source>
</reference>
<dbReference type="Pfam" id="PF01882">
    <property type="entry name" value="DUF58"/>
    <property type="match status" value="1"/>
</dbReference>
<dbReference type="PANTHER" id="PTHR34351:SF1">
    <property type="entry name" value="SLR1927 PROTEIN"/>
    <property type="match status" value="1"/>
</dbReference>
<dbReference type="PANTHER" id="PTHR34351">
    <property type="entry name" value="SLR1927 PROTEIN-RELATED"/>
    <property type="match status" value="1"/>
</dbReference>
<evidence type="ECO:0000313" key="4">
    <source>
        <dbReference type="Proteomes" id="UP000599074"/>
    </source>
</evidence>
<keyword evidence="4" id="KW-1185">Reference proteome</keyword>
<evidence type="ECO:0000259" key="2">
    <source>
        <dbReference type="Pfam" id="PF01882"/>
    </source>
</evidence>
<sequence length="395" mass="41827">MRITARGAALLITGPVLLAIGFGFGYPELAVLGCGALVAVLLAVGYALWRPVLGVTRRAEPDRVMRGEDCGMTLTVRNGSRLLAATLVADDRCGPTVVPVPVLRLRPGNDTVTEYPVPTSRRGIVTIGPLRVVRRDPLGLATVGRAHGEVARVWVYPRVHLLSAVPVGVVRSLDGRVDRVPHGTITFDALREYVVGDELRHVHWRTTARIGELMVREHLDTSLPRLVLLLDDRLAAHPDGTTGTGNDLTADSFEAACEAAASIVMATQREELPLALQTVSGEVVGGDGRRPATARSYLDLLAEARLHPAGDGDDLDGAVARLRHRRAGDTLIYLTGPGTNADLGLVGSLRGAYPTIVVGALGAAQAMRAGVEGMVVLSAADGAEFASEWDGVRGW</sequence>